<feature type="binding site" evidence="5">
    <location>
        <position position="17"/>
    </location>
    <ligand>
        <name>Mg(2+)</name>
        <dbReference type="ChEBI" id="CHEBI:18420"/>
    </ligand>
</feature>
<evidence type="ECO:0000259" key="6">
    <source>
        <dbReference type="SMART" id="SM00670"/>
    </source>
</evidence>
<protein>
    <recommendedName>
        <fullName evidence="5">Ribonuclease VapC</fullName>
        <shortName evidence="5">RNase VapC</shortName>
        <ecNumber evidence="5">3.1.-.-</ecNumber>
    </recommendedName>
    <alternativeName>
        <fullName evidence="5">Toxin VapC</fullName>
    </alternativeName>
</protein>
<evidence type="ECO:0000313" key="7">
    <source>
        <dbReference type="EMBL" id="MFB5269859.1"/>
    </source>
</evidence>
<keyword evidence="4 5" id="KW-0378">Hydrolase</keyword>
<dbReference type="SUPFAM" id="SSF88723">
    <property type="entry name" value="PIN domain-like"/>
    <property type="match status" value="1"/>
</dbReference>
<dbReference type="SMART" id="SM00670">
    <property type="entry name" value="PINc"/>
    <property type="match status" value="1"/>
</dbReference>
<feature type="domain" description="PIN" evidence="6">
    <location>
        <begin position="12"/>
        <end position="125"/>
    </location>
</feature>
<keyword evidence="1 5" id="KW-1277">Toxin-antitoxin system</keyword>
<keyword evidence="3 5" id="KW-0479">Metal-binding</keyword>
<feature type="binding site" evidence="5">
    <location>
        <position position="102"/>
    </location>
    <ligand>
        <name>Mg(2+)</name>
        <dbReference type="ChEBI" id="CHEBI:18420"/>
    </ligand>
</feature>
<evidence type="ECO:0000313" key="8">
    <source>
        <dbReference type="Proteomes" id="UP001580346"/>
    </source>
</evidence>
<dbReference type="EMBL" id="JBHHMI010000043">
    <property type="protein sequence ID" value="MFB5269859.1"/>
    <property type="molecule type" value="Genomic_DNA"/>
</dbReference>
<comment type="function">
    <text evidence="5">Toxic component of a toxin-antitoxin (TA) system. An RNase.</text>
</comment>
<name>A0ABV5B2F9_9BACL</name>
<dbReference type="Gene3D" id="3.40.50.1010">
    <property type="entry name" value="5'-nuclease"/>
    <property type="match status" value="1"/>
</dbReference>
<evidence type="ECO:0000256" key="1">
    <source>
        <dbReference type="ARBA" id="ARBA00022649"/>
    </source>
</evidence>
<evidence type="ECO:0000256" key="3">
    <source>
        <dbReference type="ARBA" id="ARBA00022723"/>
    </source>
</evidence>
<keyword evidence="5" id="KW-0800">Toxin</keyword>
<organism evidence="7 8">
    <name type="scientific">Paenibacillus enshidis</name>
    <dbReference type="NCBI Taxonomy" id="1458439"/>
    <lineage>
        <taxon>Bacteria</taxon>
        <taxon>Bacillati</taxon>
        <taxon>Bacillota</taxon>
        <taxon>Bacilli</taxon>
        <taxon>Bacillales</taxon>
        <taxon>Paenibacillaceae</taxon>
        <taxon>Paenibacillus</taxon>
    </lineage>
</organism>
<dbReference type="Pfam" id="PF01850">
    <property type="entry name" value="PIN"/>
    <property type="match status" value="1"/>
</dbReference>
<evidence type="ECO:0000256" key="2">
    <source>
        <dbReference type="ARBA" id="ARBA00022722"/>
    </source>
</evidence>
<proteinExistence type="inferred from homology"/>
<sequence length="138" mass="15276">MIMPMKNFNNSKKYLVDSNVVIGALGSDLNCRTFFANDVDMLFSVIVIAEVLNGAESAGVIRTIERIMTTAETIPLTVELSFYAGKFLNEQRLLGRPCKTNDGVLVATCIQHDLILVSKDKRLLKFADYVGVETVDLN</sequence>
<dbReference type="InterPro" id="IPR029060">
    <property type="entry name" value="PIN-like_dom_sf"/>
</dbReference>
<dbReference type="InterPro" id="IPR022907">
    <property type="entry name" value="VapC_family"/>
</dbReference>
<evidence type="ECO:0000256" key="5">
    <source>
        <dbReference type="HAMAP-Rule" id="MF_00265"/>
    </source>
</evidence>
<gene>
    <name evidence="5" type="primary">vapC</name>
    <name evidence="7" type="ORF">ACE41H_24190</name>
</gene>
<keyword evidence="5" id="KW-0460">Magnesium</keyword>
<comment type="caution">
    <text evidence="7">The sequence shown here is derived from an EMBL/GenBank/DDBJ whole genome shotgun (WGS) entry which is preliminary data.</text>
</comment>
<dbReference type="EC" id="3.1.-.-" evidence="5"/>
<reference evidence="7 8" key="1">
    <citation type="submission" date="2024-09" db="EMBL/GenBank/DDBJ databases">
        <title>Paenibacillus zeirhizospherea sp. nov., isolated from surface of the maize (Zea mays) roots in a horticulture field, Hungary.</title>
        <authorList>
            <person name="Marton D."/>
            <person name="Farkas M."/>
            <person name="Bedics A."/>
            <person name="Toth E."/>
            <person name="Tancsics A."/>
            <person name="Boka K."/>
            <person name="Maroti G."/>
            <person name="Kriszt B."/>
            <person name="Cserhati M."/>
        </authorList>
    </citation>
    <scope>NUCLEOTIDE SEQUENCE [LARGE SCALE GENOMIC DNA]</scope>
    <source>
        <strain evidence="7 8">KCTC 33519</strain>
    </source>
</reference>
<keyword evidence="2 5" id="KW-0540">Nuclease</keyword>
<accession>A0ABV5B2F9</accession>
<dbReference type="Proteomes" id="UP001580346">
    <property type="component" value="Unassembled WGS sequence"/>
</dbReference>
<dbReference type="HAMAP" id="MF_00265">
    <property type="entry name" value="VapC_Nob1"/>
    <property type="match status" value="1"/>
</dbReference>
<dbReference type="InterPro" id="IPR002716">
    <property type="entry name" value="PIN_dom"/>
</dbReference>
<comment type="similarity">
    <text evidence="5">Belongs to the PINc/VapC protein family.</text>
</comment>
<keyword evidence="8" id="KW-1185">Reference proteome</keyword>
<dbReference type="RefSeq" id="WP_375358129.1">
    <property type="nucleotide sequence ID" value="NZ_JBHHMI010000043.1"/>
</dbReference>
<evidence type="ECO:0000256" key="4">
    <source>
        <dbReference type="ARBA" id="ARBA00022801"/>
    </source>
</evidence>
<comment type="cofactor">
    <cofactor evidence="5">
        <name>Mg(2+)</name>
        <dbReference type="ChEBI" id="CHEBI:18420"/>
    </cofactor>
</comment>